<protein>
    <submittedName>
        <fullName evidence="1">Uncharacterized protein</fullName>
    </submittedName>
</protein>
<dbReference type="EMBL" id="LVVM01000987">
    <property type="protein sequence ID" value="OJA19593.1"/>
    <property type="molecule type" value="Genomic_DNA"/>
</dbReference>
<reference evidence="1 2" key="1">
    <citation type="submission" date="2016-03" db="EMBL/GenBank/DDBJ databases">
        <title>Comparative genomics of the ectomycorrhizal sister species Rhizopogon vinicolor and Rhizopogon vesiculosus (Basidiomycota: Boletales) reveals a divergence of the mating type B locus.</title>
        <authorList>
            <person name="Mujic A.B."/>
            <person name="Kuo A."/>
            <person name="Tritt A."/>
            <person name="Lipzen A."/>
            <person name="Chen C."/>
            <person name="Johnson J."/>
            <person name="Sharma A."/>
            <person name="Barry K."/>
            <person name="Grigoriev I.V."/>
            <person name="Spatafora J.W."/>
        </authorList>
    </citation>
    <scope>NUCLEOTIDE SEQUENCE [LARGE SCALE GENOMIC DNA]</scope>
    <source>
        <strain evidence="1 2">AM-OR11-056</strain>
    </source>
</reference>
<dbReference type="AlphaFoldDB" id="A0A1J8R1T1"/>
<organism evidence="1 2">
    <name type="scientific">Rhizopogon vesiculosus</name>
    <dbReference type="NCBI Taxonomy" id="180088"/>
    <lineage>
        <taxon>Eukaryota</taxon>
        <taxon>Fungi</taxon>
        <taxon>Dikarya</taxon>
        <taxon>Basidiomycota</taxon>
        <taxon>Agaricomycotina</taxon>
        <taxon>Agaricomycetes</taxon>
        <taxon>Agaricomycetidae</taxon>
        <taxon>Boletales</taxon>
        <taxon>Suillineae</taxon>
        <taxon>Rhizopogonaceae</taxon>
        <taxon>Rhizopogon</taxon>
    </lineage>
</organism>
<name>A0A1J8R1T1_9AGAM</name>
<comment type="caution">
    <text evidence="1">The sequence shown here is derived from an EMBL/GenBank/DDBJ whole genome shotgun (WGS) entry which is preliminary data.</text>
</comment>
<evidence type="ECO:0000313" key="2">
    <source>
        <dbReference type="Proteomes" id="UP000183567"/>
    </source>
</evidence>
<dbReference type="Proteomes" id="UP000183567">
    <property type="component" value="Unassembled WGS sequence"/>
</dbReference>
<accession>A0A1J8R1T1</accession>
<gene>
    <name evidence="1" type="ORF">AZE42_05651</name>
</gene>
<keyword evidence="2" id="KW-1185">Reference proteome</keyword>
<proteinExistence type="predicted"/>
<evidence type="ECO:0000313" key="1">
    <source>
        <dbReference type="EMBL" id="OJA19593.1"/>
    </source>
</evidence>
<sequence length="46" mass="5603">MSQDQFSNDPRSFQGPWERLSQVAAKCTEYDFRERQLHPKCLEWTR</sequence>